<keyword evidence="2" id="KW-0472">Membrane</keyword>
<gene>
    <name evidence="3" type="ORF">K8V20_03090</name>
</gene>
<sequence length="114" mass="12575">MQKCSLCGGKVVNGRCQDCGMPIPDEKRYTLRSETVHTHEVNGEKVLHRVRQAPGKKPVYTCPPERFGRQNASGRREMDGGKNRKKSGAQIAWSVIAVIFLFNVVSALITSCSA</sequence>
<reference evidence="3" key="1">
    <citation type="journal article" date="2021" name="PeerJ">
        <title>Extensive microbial diversity within the chicken gut microbiome revealed by metagenomics and culture.</title>
        <authorList>
            <person name="Gilroy R."/>
            <person name="Ravi A."/>
            <person name="Getino M."/>
            <person name="Pursley I."/>
            <person name="Horton D.L."/>
            <person name="Alikhan N.F."/>
            <person name="Baker D."/>
            <person name="Gharbi K."/>
            <person name="Hall N."/>
            <person name="Watson M."/>
            <person name="Adriaenssens E.M."/>
            <person name="Foster-Nyarko E."/>
            <person name="Jarju S."/>
            <person name="Secka A."/>
            <person name="Antonio M."/>
            <person name="Oren A."/>
            <person name="Chaudhuri R.R."/>
            <person name="La Ragione R."/>
            <person name="Hildebrand F."/>
            <person name="Pallen M.J."/>
        </authorList>
    </citation>
    <scope>NUCLEOTIDE SEQUENCE</scope>
    <source>
        <strain evidence="3">ChiBcec21-2208</strain>
    </source>
</reference>
<evidence type="ECO:0000313" key="3">
    <source>
        <dbReference type="EMBL" id="HJG27616.1"/>
    </source>
</evidence>
<accession>A0A921IIB7</accession>
<dbReference type="Proteomes" id="UP000782880">
    <property type="component" value="Unassembled WGS sequence"/>
</dbReference>
<protein>
    <submittedName>
        <fullName evidence="3">Uncharacterized protein</fullName>
    </submittedName>
</protein>
<keyword evidence="2" id="KW-1133">Transmembrane helix</keyword>
<comment type="caution">
    <text evidence="3">The sequence shown here is derived from an EMBL/GenBank/DDBJ whole genome shotgun (WGS) entry which is preliminary data.</text>
</comment>
<dbReference type="AlphaFoldDB" id="A0A921IIB7"/>
<proteinExistence type="predicted"/>
<keyword evidence="2" id="KW-0812">Transmembrane</keyword>
<organism evidence="3 4">
    <name type="scientific">Subdoligranulum variabile</name>
    <dbReference type="NCBI Taxonomy" id="214851"/>
    <lineage>
        <taxon>Bacteria</taxon>
        <taxon>Bacillati</taxon>
        <taxon>Bacillota</taxon>
        <taxon>Clostridia</taxon>
        <taxon>Eubacteriales</taxon>
        <taxon>Oscillospiraceae</taxon>
        <taxon>Subdoligranulum</taxon>
    </lineage>
</organism>
<feature type="region of interest" description="Disordered" evidence="1">
    <location>
        <begin position="55"/>
        <end position="85"/>
    </location>
</feature>
<evidence type="ECO:0000256" key="2">
    <source>
        <dbReference type="SAM" id="Phobius"/>
    </source>
</evidence>
<evidence type="ECO:0000256" key="1">
    <source>
        <dbReference type="SAM" id="MobiDB-lite"/>
    </source>
</evidence>
<evidence type="ECO:0000313" key="4">
    <source>
        <dbReference type="Proteomes" id="UP000782880"/>
    </source>
</evidence>
<name>A0A921IIB7_9FIRM</name>
<reference evidence="3" key="2">
    <citation type="submission" date="2021-09" db="EMBL/GenBank/DDBJ databases">
        <authorList>
            <person name="Gilroy R."/>
        </authorList>
    </citation>
    <scope>NUCLEOTIDE SEQUENCE</scope>
    <source>
        <strain evidence="3">ChiBcec21-2208</strain>
    </source>
</reference>
<dbReference type="EMBL" id="DYVE01000079">
    <property type="protein sequence ID" value="HJG27616.1"/>
    <property type="molecule type" value="Genomic_DNA"/>
</dbReference>
<feature type="transmembrane region" description="Helical" evidence="2">
    <location>
        <begin position="91"/>
        <end position="109"/>
    </location>
</feature>